<feature type="signal peptide" evidence="1">
    <location>
        <begin position="1"/>
        <end position="29"/>
    </location>
</feature>
<evidence type="ECO:0008006" key="4">
    <source>
        <dbReference type="Google" id="ProtNLM"/>
    </source>
</evidence>
<dbReference type="eggNOG" id="ENOG502ZURR">
    <property type="taxonomic scope" value="Bacteria"/>
</dbReference>
<accession>A0A0A6URI5</accession>
<organism evidence="2 3">
    <name type="scientific">Actinoplanes utahensis</name>
    <dbReference type="NCBI Taxonomy" id="1869"/>
    <lineage>
        <taxon>Bacteria</taxon>
        <taxon>Bacillati</taxon>
        <taxon>Actinomycetota</taxon>
        <taxon>Actinomycetes</taxon>
        <taxon>Micromonosporales</taxon>
        <taxon>Micromonosporaceae</taxon>
        <taxon>Actinoplanes</taxon>
    </lineage>
</organism>
<keyword evidence="3" id="KW-1185">Reference proteome</keyword>
<evidence type="ECO:0000313" key="3">
    <source>
        <dbReference type="Proteomes" id="UP000054537"/>
    </source>
</evidence>
<dbReference type="PROSITE" id="PS51318">
    <property type="entry name" value="TAT"/>
    <property type="match status" value="1"/>
</dbReference>
<evidence type="ECO:0000256" key="1">
    <source>
        <dbReference type="SAM" id="SignalP"/>
    </source>
</evidence>
<dbReference type="AlphaFoldDB" id="A0A0A6URI5"/>
<keyword evidence="1" id="KW-0732">Signal</keyword>
<sequence>MSVLSRPTVLLATASVAAGLLVAPGAAFAAGPAPTLTAAEMKAALKPVAEASALAGAGGWRAVTDFSLDVPSAGPITMVDTTVVDPVHGRYSDVVDLGRYGREETYAAAGEGVHRTVEVGAQTAALRMMGRPAVKYVFTADKGLELAAFLVADNAPAPDDMARYYALAGTKTVDEDGTTDFTVLADEGDDPYTVTLHVNASSVLTGVDAVPADATEAGEASIAFTYGAQTVTLPAAAATVDSRTLAKGVAYLDMAAVVKRAVTKGAADTRKAAKGRTVTVASLRRLARAGAVSAGKAAGVAMVQVKDITGGVRVSAVNPWTKKTVAYTVKASGRQVIVKAV</sequence>
<feature type="chain" id="PRO_5002022743" description="Lipoprotein" evidence="1">
    <location>
        <begin position="30"/>
        <end position="341"/>
    </location>
</feature>
<protein>
    <recommendedName>
        <fullName evidence="4">Lipoprotein</fullName>
    </recommendedName>
</protein>
<evidence type="ECO:0000313" key="2">
    <source>
        <dbReference type="EMBL" id="KHD78735.1"/>
    </source>
</evidence>
<comment type="caution">
    <text evidence="2">The sequence shown here is derived from an EMBL/GenBank/DDBJ whole genome shotgun (WGS) entry which is preliminary data.</text>
</comment>
<dbReference type="RefSeq" id="WP_043522439.1">
    <property type="nucleotide sequence ID" value="NZ_BAABKU010000009.1"/>
</dbReference>
<name>A0A0A6URI5_ACTUT</name>
<dbReference type="InterPro" id="IPR006311">
    <property type="entry name" value="TAT_signal"/>
</dbReference>
<gene>
    <name evidence="2" type="ORF">MB27_03680</name>
</gene>
<dbReference type="OrthoDB" id="3293714at2"/>
<reference evidence="2 3" key="1">
    <citation type="submission" date="2014-10" db="EMBL/GenBank/DDBJ databases">
        <title>Draft genome sequence of Actinoplanes utahensis NRRL 12052.</title>
        <authorList>
            <person name="Velasco-Bucheli B."/>
            <person name="del Cerro C."/>
            <person name="Hormigo D."/>
            <person name="Garcia J.L."/>
            <person name="Acebal C."/>
            <person name="Arroyo M."/>
            <person name="de la Mata I."/>
        </authorList>
    </citation>
    <scope>NUCLEOTIDE SEQUENCE [LARGE SCALE GENOMIC DNA]</scope>
    <source>
        <strain evidence="2 3">NRRL 12052</strain>
    </source>
</reference>
<dbReference type="Proteomes" id="UP000054537">
    <property type="component" value="Unassembled WGS sequence"/>
</dbReference>
<dbReference type="EMBL" id="JRTT01000003">
    <property type="protein sequence ID" value="KHD78735.1"/>
    <property type="molecule type" value="Genomic_DNA"/>
</dbReference>
<proteinExistence type="predicted"/>